<feature type="transmembrane region" description="Helical" evidence="1">
    <location>
        <begin position="91"/>
        <end position="115"/>
    </location>
</feature>
<evidence type="ECO:0000313" key="2">
    <source>
        <dbReference type="EMBL" id="RGX69879.1"/>
    </source>
</evidence>
<keyword evidence="1" id="KW-0812">Transmembrane</keyword>
<feature type="transmembrane region" description="Helical" evidence="1">
    <location>
        <begin position="28"/>
        <end position="47"/>
    </location>
</feature>
<keyword evidence="1" id="KW-1133">Transmembrane helix</keyword>
<dbReference type="RefSeq" id="WP_117988906.1">
    <property type="nucleotide sequence ID" value="NZ_CABMFG010000119.1"/>
</dbReference>
<name>A0A413GFD2_9BACE</name>
<feature type="transmembrane region" description="Helical" evidence="1">
    <location>
        <begin position="68"/>
        <end position="85"/>
    </location>
</feature>
<evidence type="ECO:0000256" key="1">
    <source>
        <dbReference type="SAM" id="Phobius"/>
    </source>
</evidence>
<comment type="caution">
    <text evidence="2">The sequence shown here is derived from an EMBL/GenBank/DDBJ whole genome shotgun (WGS) entry which is preliminary data.</text>
</comment>
<sequence>MIKVDKGFWYSMVVLFVFLWFMENFRLALLSTIGIYGNIYFIYNVACVYERLKIANFDFKHTASSKEWIAFFVSSILIWGAFLTLRSEGAFMIAVYFPLLLLPLLLIIDIFRMFIKKL</sequence>
<dbReference type="EMBL" id="QSCF01000119">
    <property type="protein sequence ID" value="RGX69879.1"/>
    <property type="molecule type" value="Genomic_DNA"/>
</dbReference>
<keyword evidence="1" id="KW-0472">Membrane</keyword>
<dbReference type="Proteomes" id="UP000286075">
    <property type="component" value="Unassembled WGS sequence"/>
</dbReference>
<dbReference type="AlphaFoldDB" id="A0A413GFD2"/>
<reference evidence="2 3" key="1">
    <citation type="submission" date="2018-08" db="EMBL/GenBank/DDBJ databases">
        <title>A genome reference for cultivated species of the human gut microbiota.</title>
        <authorList>
            <person name="Zou Y."/>
            <person name="Xue W."/>
            <person name="Luo G."/>
        </authorList>
    </citation>
    <scope>NUCLEOTIDE SEQUENCE [LARGE SCALE GENOMIC DNA]</scope>
    <source>
        <strain evidence="2 3">OF03-9BH</strain>
    </source>
</reference>
<proteinExistence type="predicted"/>
<accession>A0A413GFD2</accession>
<protein>
    <submittedName>
        <fullName evidence="2">Uncharacterized protein</fullName>
    </submittedName>
</protein>
<feature type="transmembrane region" description="Helical" evidence="1">
    <location>
        <begin position="7"/>
        <end position="22"/>
    </location>
</feature>
<organism evidence="2 3">
    <name type="scientific">Bacteroides stercorirosoris</name>
    <dbReference type="NCBI Taxonomy" id="871324"/>
    <lineage>
        <taxon>Bacteria</taxon>
        <taxon>Pseudomonadati</taxon>
        <taxon>Bacteroidota</taxon>
        <taxon>Bacteroidia</taxon>
        <taxon>Bacteroidales</taxon>
        <taxon>Bacteroidaceae</taxon>
        <taxon>Bacteroides</taxon>
    </lineage>
</organism>
<gene>
    <name evidence="2" type="ORF">DXA68_24410</name>
</gene>
<evidence type="ECO:0000313" key="3">
    <source>
        <dbReference type="Proteomes" id="UP000286075"/>
    </source>
</evidence>